<organism evidence="2 3">
    <name type="scientific">Brassica napus</name>
    <name type="common">Rape</name>
    <dbReference type="NCBI Taxonomy" id="3708"/>
    <lineage>
        <taxon>Eukaryota</taxon>
        <taxon>Viridiplantae</taxon>
        <taxon>Streptophyta</taxon>
        <taxon>Embryophyta</taxon>
        <taxon>Tracheophyta</taxon>
        <taxon>Spermatophyta</taxon>
        <taxon>Magnoliopsida</taxon>
        <taxon>eudicotyledons</taxon>
        <taxon>Gunneridae</taxon>
        <taxon>Pentapetalae</taxon>
        <taxon>rosids</taxon>
        <taxon>malvids</taxon>
        <taxon>Brassicales</taxon>
        <taxon>Brassicaceae</taxon>
        <taxon>Brassiceae</taxon>
        <taxon>Brassica</taxon>
    </lineage>
</organism>
<dbReference type="AlphaFoldDB" id="A0A078FPW4"/>
<evidence type="ECO:0000313" key="3">
    <source>
        <dbReference type="Proteomes" id="UP000028999"/>
    </source>
</evidence>
<protein>
    <submittedName>
        <fullName evidence="2">BnaA10g06720D protein</fullName>
    </submittedName>
</protein>
<evidence type="ECO:0000313" key="2">
    <source>
        <dbReference type="EMBL" id="CDY14383.1"/>
    </source>
</evidence>
<dbReference type="PaxDb" id="3708-A0A078FPW4"/>
<feature type="compositionally biased region" description="Low complexity" evidence="1">
    <location>
        <begin position="14"/>
        <end position="28"/>
    </location>
</feature>
<gene>
    <name evidence="2" type="primary">BnaA10g06720D</name>
    <name evidence="2" type="ORF">GSBRNA2T00079026001</name>
</gene>
<evidence type="ECO:0000256" key="1">
    <source>
        <dbReference type="SAM" id="MobiDB-lite"/>
    </source>
</evidence>
<name>A0A078FPW4_BRANA</name>
<sequence>MGYDRLGPSAKPNTRTSASTRFSTFREL</sequence>
<dbReference type="Proteomes" id="UP000028999">
    <property type="component" value="Unassembled WGS sequence"/>
</dbReference>
<feature type="region of interest" description="Disordered" evidence="1">
    <location>
        <begin position="1"/>
        <end position="28"/>
    </location>
</feature>
<dbReference type="EMBL" id="LK032042">
    <property type="protein sequence ID" value="CDY14383.1"/>
    <property type="molecule type" value="Genomic_DNA"/>
</dbReference>
<accession>A0A078FPW4</accession>
<reference evidence="2 3" key="1">
    <citation type="journal article" date="2014" name="Science">
        <title>Plant genetics. Early allopolyploid evolution in the post-Neolithic Brassica napus oilseed genome.</title>
        <authorList>
            <person name="Chalhoub B."/>
            <person name="Denoeud F."/>
            <person name="Liu S."/>
            <person name="Parkin I.A."/>
            <person name="Tang H."/>
            <person name="Wang X."/>
            <person name="Chiquet J."/>
            <person name="Belcram H."/>
            <person name="Tong C."/>
            <person name="Samans B."/>
            <person name="Correa M."/>
            <person name="Da Silva C."/>
            <person name="Just J."/>
            <person name="Falentin C."/>
            <person name="Koh C.S."/>
            <person name="Le Clainche I."/>
            <person name="Bernard M."/>
            <person name="Bento P."/>
            <person name="Noel B."/>
            <person name="Labadie K."/>
            <person name="Alberti A."/>
            <person name="Charles M."/>
            <person name="Arnaud D."/>
            <person name="Guo H."/>
            <person name="Daviaud C."/>
            <person name="Alamery S."/>
            <person name="Jabbari K."/>
            <person name="Zhao M."/>
            <person name="Edger P.P."/>
            <person name="Chelaifa H."/>
            <person name="Tack D."/>
            <person name="Lassalle G."/>
            <person name="Mestiri I."/>
            <person name="Schnel N."/>
            <person name="Le Paslier M.C."/>
            <person name="Fan G."/>
            <person name="Renault V."/>
            <person name="Bayer P.E."/>
            <person name="Golicz A.A."/>
            <person name="Manoli S."/>
            <person name="Lee T.H."/>
            <person name="Thi V.H."/>
            <person name="Chalabi S."/>
            <person name="Hu Q."/>
            <person name="Fan C."/>
            <person name="Tollenaere R."/>
            <person name="Lu Y."/>
            <person name="Battail C."/>
            <person name="Shen J."/>
            <person name="Sidebottom C.H."/>
            <person name="Wang X."/>
            <person name="Canaguier A."/>
            <person name="Chauveau A."/>
            <person name="Berard A."/>
            <person name="Deniot G."/>
            <person name="Guan M."/>
            <person name="Liu Z."/>
            <person name="Sun F."/>
            <person name="Lim Y.P."/>
            <person name="Lyons E."/>
            <person name="Town C.D."/>
            <person name="Bancroft I."/>
            <person name="Wang X."/>
            <person name="Meng J."/>
            <person name="Ma J."/>
            <person name="Pires J.C."/>
            <person name="King G.J."/>
            <person name="Brunel D."/>
            <person name="Delourme R."/>
            <person name="Renard M."/>
            <person name="Aury J.M."/>
            <person name="Adams K.L."/>
            <person name="Batley J."/>
            <person name="Snowdon R.J."/>
            <person name="Tost J."/>
            <person name="Edwards D."/>
            <person name="Zhou Y."/>
            <person name="Hua W."/>
            <person name="Sharpe A.G."/>
            <person name="Paterson A.H."/>
            <person name="Guan C."/>
            <person name="Wincker P."/>
        </authorList>
    </citation>
    <scope>NUCLEOTIDE SEQUENCE [LARGE SCALE GENOMIC DNA]</scope>
    <source>
        <strain evidence="3">cv. Darmor-bzh</strain>
    </source>
</reference>
<keyword evidence="3" id="KW-1185">Reference proteome</keyword>
<proteinExistence type="predicted"/>
<dbReference type="Gramene" id="CDY14383">
    <property type="protein sequence ID" value="CDY14383"/>
    <property type="gene ID" value="GSBRNA2T00079026001"/>
</dbReference>